<accession>A0AB34K6X4</accession>
<name>A0AB34K6X4_PRYPA</name>
<protein>
    <submittedName>
        <fullName evidence="1">Uncharacterized protein</fullName>
    </submittedName>
</protein>
<comment type="caution">
    <text evidence="1">The sequence shown here is derived from an EMBL/GenBank/DDBJ whole genome shotgun (WGS) entry which is preliminary data.</text>
</comment>
<dbReference type="EMBL" id="JBGBPQ010000001">
    <property type="protein sequence ID" value="KAL1529047.1"/>
    <property type="molecule type" value="Genomic_DNA"/>
</dbReference>
<dbReference type="Proteomes" id="UP001515480">
    <property type="component" value="Unassembled WGS sequence"/>
</dbReference>
<sequence>MVNEMVAAELWDSERWLQELAKEVAAVEALPFVKPGSVAFVCAPDGSPANDDKVKAAVWCCWDASRQSFKQVVVSCDDRLKRTHLEALKALRLKLSEEHGCEGHKQHQRAVERRQQMEVWERREMSNQPLTLWL</sequence>
<organism evidence="1 2">
    <name type="scientific">Prymnesium parvum</name>
    <name type="common">Toxic golden alga</name>
    <dbReference type="NCBI Taxonomy" id="97485"/>
    <lineage>
        <taxon>Eukaryota</taxon>
        <taxon>Haptista</taxon>
        <taxon>Haptophyta</taxon>
        <taxon>Prymnesiophyceae</taxon>
        <taxon>Prymnesiales</taxon>
        <taxon>Prymnesiaceae</taxon>
        <taxon>Prymnesium</taxon>
    </lineage>
</organism>
<evidence type="ECO:0000313" key="2">
    <source>
        <dbReference type="Proteomes" id="UP001515480"/>
    </source>
</evidence>
<keyword evidence="2" id="KW-1185">Reference proteome</keyword>
<gene>
    <name evidence="1" type="ORF">AB1Y20_000010</name>
</gene>
<dbReference type="AlphaFoldDB" id="A0AB34K6X4"/>
<proteinExistence type="predicted"/>
<reference evidence="1 2" key="1">
    <citation type="journal article" date="2024" name="Science">
        <title>Giant polyketide synthase enzymes in the biosynthesis of giant marine polyether toxins.</title>
        <authorList>
            <person name="Fallon T.R."/>
            <person name="Shende V.V."/>
            <person name="Wierzbicki I.H."/>
            <person name="Pendleton A.L."/>
            <person name="Watervoot N.F."/>
            <person name="Auber R.P."/>
            <person name="Gonzalez D.J."/>
            <person name="Wisecaver J.H."/>
            <person name="Moore B.S."/>
        </authorList>
    </citation>
    <scope>NUCLEOTIDE SEQUENCE [LARGE SCALE GENOMIC DNA]</scope>
    <source>
        <strain evidence="1 2">12B1</strain>
    </source>
</reference>
<evidence type="ECO:0000313" key="1">
    <source>
        <dbReference type="EMBL" id="KAL1529047.1"/>
    </source>
</evidence>